<accession>A0A7U2F951</accession>
<dbReference type="GO" id="GO:0008270">
    <property type="term" value="F:zinc ion binding"/>
    <property type="evidence" value="ECO:0007669"/>
    <property type="project" value="UniProtKB-KW"/>
</dbReference>
<evidence type="ECO:0000256" key="3">
    <source>
        <dbReference type="ARBA" id="ARBA00022679"/>
    </source>
</evidence>
<keyword evidence="5" id="KW-0677">Repeat</keyword>
<dbReference type="OrthoDB" id="1431934at2759"/>
<evidence type="ECO:0000313" key="12">
    <source>
        <dbReference type="Proteomes" id="UP000663193"/>
    </source>
</evidence>
<evidence type="ECO:0000313" key="11">
    <source>
        <dbReference type="EMBL" id="QRD00703.1"/>
    </source>
</evidence>
<evidence type="ECO:0000256" key="8">
    <source>
        <dbReference type="ARBA" id="ARBA00022833"/>
    </source>
</evidence>
<dbReference type="Pfam" id="PF22191">
    <property type="entry name" value="IBR_1"/>
    <property type="match status" value="1"/>
</dbReference>
<dbReference type="FunFam" id="3.30.40.10:FF:001420">
    <property type="entry name" value="RBR-type E3 ubiquitin transferase"/>
    <property type="match status" value="1"/>
</dbReference>
<keyword evidence="7" id="KW-0833">Ubl conjugation pathway</keyword>
<dbReference type="EC" id="2.3.2.31" evidence="2"/>
<evidence type="ECO:0000256" key="2">
    <source>
        <dbReference type="ARBA" id="ARBA00012251"/>
    </source>
</evidence>
<name>A0A7U2F951_PHANO</name>
<dbReference type="AlphaFoldDB" id="A0A7U2F951"/>
<evidence type="ECO:0000256" key="9">
    <source>
        <dbReference type="SAM" id="MobiDB-lite"/>
    </source>
</evidence>
<evidence type="ECO:0000256" key="7">
    <source>
        <dbReference type="ARBA" id="ARBA00022786"/>
    </source>
</evidence>
<dbReference type="Gene3D" id="1.20.120.1750">
    <property type="match status" value="1"/>
</dbReference>
<evidence type="ECO:0000256" key="4">
    <source>
        <dbReference type="ARBA" id="ARBA00022723"/>
    </source>
</evidence>
<dbReference type="Proteomes" id="UP000663193">
    <property type="component" value="Chromosome 11"/>
</dbReference>
<dbReference type="InterPro" id="IPR002867">
    <property type="entry name" value="IBR_dom"/>
</dbReference>
<feature type="region of interest" description="Disordered" evidence="9">
    <location>
        <begin position="1"/>
        <end position="91"/>
    </location>
</feature>
<evidence type="ECO:0000256" key="5">
    <source>
        <dbReference type="ARBA" id="ARBA00022737"/>
    </source>
</evidence>
<keyword evidence="6" id="KW-0863">Zinc-finger</keyword>
<keyword evidence="8" id="KW-0862">Zinc</keyword>
<keyword evidence="4" id="KW-0479">Metal-binding</keyword>
<comment type="catalytic activity">
    <reaction evidence="1">
        <text>[E2 ubiquitin-conjugating enzyme]-S-ubiquitinyl-L-cysteine + [acceptor protein]-L-lysine = [E2 ubiquitin-conjugating enzyme]-L-cysteine + [acceptor protein]-N(6)-ubiquitinyl-L-lysine.</text>
        <dbReference type="EC" id="2.3.2.31"/>
    </reaction>
</comment>
<gene>
    <name evidence="11" type="ORF">JI435_092440</name>
</gene>
<dbReference type="VEuPathDB" id="FungiDB:JI435_092440"/>
<organism evidence="11 12">
    <name type="scientific">Phaeosphaeria nodorum (strain SN15 / ATCC MYA-4574 / FGSC 10173)</name>
    <name type="common">Glume blotch fungus</name>
    <name type="synonym">Parastagonospora nodorum</name>
    <dbReference type="NCBI Taxonomy" id="321614"/>
    <lineage>
        <taxon>Eukaryota</taxon>
        <taxon>Fungi</taxon>
        <taxon>Dikarya</taxon>
        <taxon>Ascomycota</taxon>
        <taxon>Pezizomycotina</taxon>
        <taxon>Dothideomycetes</taxon>
        <taxon>Pleosporomycetidae</taxon>
        <taxon>Pleosporales</taxon>
        <taxon>Pleosporineae</taxon>
        <taxon>Phaeosphaeriaceae</taxon>
        <taxon>Parastagonospora</taxon>
    </lineage>
</organism>
<dbReference type="GO" id="GO:0061630">
    <property type="term" value="F:ubiquitin protein ligase activity"/>
    <property type="evidence" value="ECO:0007669"/>
    <property type="project" value="UniProtKB-EC"/>
</dbReference>
<keyword evidence="12" id="KW-1185">Reference proteome</keyword>
<evidence type="ECO:0000259" key="10">
    <source>
        <dbReference type="PROSITE" id="PS51873"/>
    </source>
</evidence>
<dbReference type="InterPro" id="IPR017907">
    <property type="entry name" value="Znf_RING_CS"/>
</dbReference>
<sequence>MAPSTRLRANPTRRVLYAESTGREGSRGNPIALEDTPPPEPVTSPAPRKRAARKPAGKQPALTVPRTRGGAIVKPKESSEKATGKKEKKKKAPPVKRECSLCASTKGVATCFRLDGHEDACEHFENTCGQCIQKMISVKISQRQLGEAELACPVPGCAHVLDYTTLKHAFTNKALFVDFDKALVKHLLSASPTFIACLSPMCGKYFSTDTCIPTSRSTKQQISCPYCASSLCLTCNRPWHPRTGCNSAAAAEDASSLAQIKSMGAKPCPQCGVNIEKSGGCDHMTCHRCRHGFCWVCLVPYTVNVVHAEGCPHGRRDVAVDPRNWVPEGMGEEQVNALIEHAGRRLDGVGGQVGFQPVPMPQAQAQAQAPWGQFVVGGMANAFFNFIAGGQGGPQGGR</sequence>
<dbReference type="InterPro" id="IPR013083">
    <property type="entry name" value="Znf_RING/FYVE/PHD"/>
</dbReference>
<dbReference type="PROSITE" id="PS51873">
    <property type="entry name" value="TRIAD"/>
    <property type="match status" value="1"/>
</dbReference>
<evidence type="ECO:0000256" key="1">
    <source>
        <dbReference type="ARBA" id="ARBA00001798"/>
    </source>
</evidence>
<dbReference type="EMBL" id="CP069033">
    <property type="protein sequence ID" value="QRD00703.1"/>
    <property type="molecule type" value="Genomic_DNA"/>
</dbReference>
<dbReference type="InterPro" id="IPR031127">
    <property type="entry name" value="E3_UB_ligase_RBR"/>
</dbReference>
<feature type="compositionally biased region" description="Basic residues" evidence="9">
    <location>
        <begin position="47"/>
        <end position="56"/>
    </location>
</feature>
<dbReference type="GO" id="GO:0016567">
    <property type="term" value="P:protein ubiquitination"/>
    <property type="evidence" value="ECO:0007669"/>
    <property type="project" value="InterPro"/>
</dbReference>
<feature type="domain" description="RING-type" evidence="10">
    <location>
        <begin position="95"/>
        <end position="317"/>
    </location>
</feature>
<dbReference type="OMA" id="MGAKPCP"/>
<dbReference type="Pfam" id="PF01485">
    <property type="entry name" value="IBR"/>
    <property type="match status" value="1"/>
</dbReference>
<evidence type="ECO:0000256" key="6">
    <source>
        <dbReference type="ARBA" id="ARBA00022771"/>
    </source>
</evidence>
<proteinExistence type="predicted"/>
<dbReference type="InterPro" id="IPR044066">
    <property type="entry name" value="TRIAD_supradom"/>
</dbReference>
<protein>
    <recommendedName>
        <fullName evidence="2">RBR-type E3 ubiquitin transferase</fullName>
        <ecNumber evidence="2">2.3.2.31</ecNumber>
    </recommendedName>
</protein>
<dbReference type="Gene3D" id="3.30.40.10">
    <property type="entry name" value="Zinc/RING finger domain, C3HC4 (zinc finger)"/>
    <property type="match status" value="1"/>
</dbReference>
<dbReference type="PANTHER" id="PTHR11685">
    <property type="entry name" value="RBR FAMILY RING FINGER AND IBR DOMAIN-CONTAINING"/>
    <property type="match status" value="1"/>
</dbReference>
<dbReference type="SUPFAM" id="SSF57850">
    <property type="entry name" value="RING/U-box"/>
    <property type="match status" value="1"/>
</dbReference>
<reference evidence="12" key="1">
    <citation type="journal article" date="2021" name="BMC Genomics">
        <title>Chromosome-level genome assembly and manually-curated proteome of model necrotroph Parastagonospora nodorum Sn15 reveals a genome-wide trove of candidate effector homologs, and redundancy of virulence-related functions within an accessory chromosome.</title>
        <authorList>
            <person name="Bertazzoni S."/>
            <person name="Jones D.A.B."/>
            <person name="Phan H.T."/>
            <person name="Tan K.-C."/>
            <person name="Hane J.K."/>
        </authorList>
    </citation>
    <scope>NUCLEOTIDE SEQUENCE [LARGE SCALE GENOMIC DNA]</scope>
    <source>
        <strain evidence="12">SN15 / ATCC MYA-4574 / FGSC 10173)</strain>
    </source>
</reference>
<keyword evidence="3" id="KW-0808">Transferase</keyword>
<dbReference type="PROSITE" id="PS00518">
    <property type="entry name" value="ZF_RING_1"/>
    <property type="match status" value="1"/>
</dbReference>
<dbReference type="CDD" id="cd20335">
    <property type="entry name" value="BRcat_RBR"/>
    <property type="match status" value="1"/>
</dbReference>
<dbReference type="SMART" id="SM00647">
    <property type="entry name" value="IBR"/>
    <property type="match status" value="2"/>
</dbReference>
<feature type="compositionally biased region" description="Basic and acidic residues" evidence="9">
    <location>
        <begin position="74"/>
        <end position="85"/>
    </location>
</feature>